<dbReference type="InterPro" id="IPR028978">
    <property type="entry name" value="Chorismate_lyase_/UTRA_dom_sf"/>
</dbReference>
<evidence type="ECO:0000313" key="3">
    <source>
        <dbReference type="Proteomes" id="UP000029500"/>
    </source>
</evidence>
<dbReference type="SUPFAM" id="SSF64288">
    <property type="entry name" value="Chorismate lyase-like"/>
    <property type="match status" value="1"/>
</dbReference>
<evidence type="ECO:0000259" key="1">
    <source>
        <dbReference type="Pfam" id="PF07702"/>
    </source>
</evidence>
<dbReference type="InterPro" id="IPR011663">
    <property type="entry name" value="UTRA"/>
</dbReference>
<sequence length="62" mass="6966">MICRDRLLKSIQAAHLADVATYLNIEEGYPLLSIRSTVSSPDGQKIHRSKQLILGDKFELIV</sequence>
<protein>
    <recommendedName>
        <fullName evidence="1">UbiC transcription regulator-associated domain-containing protein</fullName>
    </recommendedName>
</protein>
<feature type="domain" description="UbiC transcription regulator-associated" evidence="1">
    <location>
        <begin position="17"/>
        <end position="59"/>
    </location>
</feature>
<keyword evidence="3" id="KW-1185">Reference proteome</keyword>
<dbReference type="GO" id="GO:0003677">
    <property type="term" value="F:DNA binding"/>
    <property type="evidence" value="ECO:0007669"/>
    <property type="project" value="InterPro"/>
</dbReference>
<organism evidence="2 3">
    <name type="scientific">Paenibacillus graminis</name>
    <dbReference type="NCBI Taxonomy" id="189425"/>
    <lineage>
        <taxon>Bacteria</taxon>
        <taxon>Bacillati</taxon>
        <taxon>Bacillota</taxon>
        <taxon>Bacilli</taxon>
        <taxon>Bacillales</taxon>
        <taxon>Paenibacillaceae</taxon>
        <taxon>Paenibacillus</taxon>
    </lineage>
</organism>
<dbReference type="KEGG" id="pgm:PGRAT_22665"/>
<evidence type="ECO:0000313" key="2">
    <source>
        <dbReference type="EMBL" id="AIQ70139.1"/>
    </source>
</evidence>
<proteinExistence type="predicted"/>
<name>A0A089NM50_9BACL</name>
<dbReference type="RefSeq" id="WP_025704921.1">
    <property type="nucleotide sequence ID" value="NZ_CP009287.1"/>
</dbReference>
<dbReference type="Gene3D" id="3.40.1410.10">
    <property type="entry name" value="Chorismate lyase-like"/>
    <property type="match status" value="1"/>
</dbReference>
<reference evidence="2 3" key="1">
    <citation type="submission" date="2014-08" db="EMBL/GenBank/DDBJ databases">
        <title>Comparative genomics of the Paenibacillus odorifer group.</title>
        <authorList>
            <person name="den Bakker H.C."/>
            <person name="Tsai Y.-C."/>
            <person name="Martin N."/>
            <person name="Korlach J."/>
            <person name="Wiedmann M."/>
        </authorList>
    </citation>
    <scope>NUCLEOTIDE SEQUENCE [LARGE SCALE GENOMIC DNA]</scope>
    <source>
        <strain evidence="2 3">DSM 15220</strain>
    </source>
</reference>
<dbReference type="GO" id="GO:0006355">
    <property type="term" value="P:regulation of DNA-templated transcription"/>
    <property type="evidence" value="ECO:0007669"/>
    <property type="project" value="InterPro"/>
</dbReference>
<dbReference type="STRING" id="189425.PGRAT_22665"/>
<dbReference type="HOGENOM" id="CLU_2899853_0_0_9"/>
<dbReference type="Proteomes" id="UP000029500">
    <property type="component" value="Chromosome"/>
</dbReference>
<dbReference type="AlphaFoldDB" id="A0A089NM50"/>
<dbReference type="EMBL" id="CP009287">
    <property type="protein sequence ID" value="AIQ70139.1"/>
    <property type="molecule type" value="Genomic_DNA"/>
</dbReference>
<gene>
    <name evidence="2" type="ORF">PGRAT_22665</name>
</gene>
<accession>A0A089NM50</accession>
<dbReference type="Pfam" id="PF07702">
    <property type="entry name" value="UTRA"/>
    <property type="match status" value="1"/>
</dbReference>